<feature type="chain" id="PRO_5042099463" description="General transcription factor IIH subunit 4" evidence="10">
    <location>
        <begin position="16"/>
        <end position="962"/>
    </location>
</feature>
<evidence type="ECO:0000256" key="6">
    <source>
        <dbReference type="ARBA" id="ARBA00023204"/>
    </source>
</evidence>
<comment type="similarity">
    <text evidence="2 8">Belongs to the TFB2 family.</text>
</comment>
<keyword evidence="6 8" id="KW-0234">DNA repair</keyword>
<keyword evidence="5 8" id="KW-0804">Transcription</keyword>
<dbReference type="AlphaFoldDB" id="A0AAF5DGU9"/>
<evidence type="ECO:0000259" key="11">
    <source>
        <dbReference type="Pfam" id="PF18307"/>
    </source>
</evidence>
<keyword evidence="4 8" id="KW-0805">Transcription regulation</keyword>
<sequence>LLLIFSLTFLYLTMGDLLSDRPLLRYLIKLTDDELLRYYKSIPICLVVYRMLPKLSQNIVTKLLWLPLHNWKRSFKKDYLKLLVPHLILLFRLRIINDPEQKQLSLNHDFKENYLTGIMLEPKDIVNLRTAELSEKKAKKIAGKDLGEKANERWECILTYLALPSPESAKKVSIGTKTLFQETGFVRDRGNLETEITSQGFQFLLLNRVEQLWTYILQYFDFKKQSGEDNFYCFEFLLKLTLLVNFNNEGSKDLNRAGMFQTENTNKDIDDEDRDGGNQGSTKSSSNTNINLQLKAYNIGDDWDEELQNFFVHLRELGLVFLRKRKDGFFFLTPLMNNLAVSSTSIENMQEANKNSGFIIAESNYRVYAYSDNDLQLAILSTFTDMLYRFDDLAVGVLTRDSVRKALSVGITAKQIITFLRSNSKIDCIEKNGPIFCVPITISDQITLWEQERQRIETEPAIFMEHFDSESQFRALLKFTKENDLLLWCNESTKEIIAKESEKERIGHFLLNEINIKIMGASKDNQSDDQENICVKVFNKITSFIKKLPWNGIKKFAIPSTIIFFLSFYTKLFNPSLWIFQSLSVRDTIELLKFSLPPNETCFIDYNNFVNDEINTTSIVDYKNDIHVIILDGLKVNKNFLSEQEKKYGNVFSSYHTIGSDKNKRITNFLNGKSNFGCVREDDELLLTNIFEKKGYQVKTFIDNTFDNNILCTNKNNYIDKVGSKPEDKSNSVSKKKPSFSLSILSGSSNNLKQEEVDKKIENILNYQDSSFNNSYVILIINDNIIYYNPYLMISLPLNIETNEYNNTLLHNLNESLTSYDLYKTLTNTNNNNTFVNIFTTPLSQRSCQQMIVPIENCRCQSYFFKLPNEMVKVRKILIRNFVRNLKDYFNSSSQSNNNCIERLNQKEKDIKVYYALISPQKGIHFKMALKLNDKRKVMAFYNDRFFIISQGIINIGEDNNC</sequence>
<feature type="region of interest" description="Disordered" evidence="9">
    <location>
        <begin position="257"/>
        <end position="287"/>
    </location>
</feature>
<dbReference type="GO" id="GO:0001671">
    <property type="term" value="F:ATPase activator activity"/>
    <property type="evidence" value="ECO:0007669"/>
    <property type="project" value="InterPro"/>
</dbReference>
<dbReference type="PANTHER" id="PTHR13152">
    <property type="entry name" value="TFIIH, POLYPEPTIDE 4"/>
    <property type="match status" value="1"/>
</dbReference>
<evidence type="ECO:0000313" key="13">
    <source>
        <dbReference type="WBParaSite" id="TCONS_00012227.p1"/>
    </source>
</evidence>
<evidence type="ECO:0000256" key="7">
    <source>
        <dbReference type="ARBA" id="ARBA00023242"/>
    </source>
</evidence>
<feature type="domain" description="Transcription factor Tfb2 C-terminal" evidence="11">
    <location>
        <begin position="444"/>
        <end position="510"/>
    </location>
</feature>
<dbReference type="Proteomes" id="UP000035681">
    <property type="component" value="Unplaced"/>
</dbReference>
<dbReference type="GO" id="GO:0003690">
    <property type="term" value="F:double-stranded DNA binding"/>
    <property type="evidence" value="ECO:0007669"/>
    <property type="project" value="TreeGrafter"/>
</dbReference>
<dbReference type="GO" id="GO:0000439">
    <property type="term" value="C:transcription factor TFIIH core complex"/>
    <property type="evidence" value="ECO:0007669"/>
    <property type="project" value="InterPro"/>
</dbReference>
<accession>A0AAF5DGU9</accession>
<proteinExistence type="inferred from homology"/>
<evidence type="ECO:0000256" key="10">
    <source>
        <dbReference type="SAM" id="SignalP"/>
    </source>
</evidence>
<keyword evidence="10" id="KW-0732">Signal</keyword>
<protein>
    <recommendedName>
        <fullName evidence="8">General transcription factor IIH subunit 4</fullName>
    </recommendedName>
</protein>
<keyword evidence="12" id="KW-1185">Reference proteome</keyword>
<evidence type="ECO:0000256" key="9">
    <source>
        <dbReference type="SAM" id="MobiDB-lite"/>
    </source>
</evidence>
<evidence type="ECO:0000256" key="1">
    <source>
        <dbReference type="ARBA" id="ARBA00004123"/>
    </source>
</evidence>
<evidence type="ECO:0000313" key="12">
    <source>
        <dbReference type="Proteomes" id="UP000035681"/>
    </source>
</evidence>
<evidence type="ECO:0000256" key="4">
    <source>
        <dbReference type="ARBA" id="ARBA00023015"/>
    </source>
</evidence>
<dbReference type="Gene3D" id="3.30.70.2610">
    <property type="match status" value="1"/>
</dbReference>
<organism evidence="12 13">
    <name type="scientific">Strongyloides stercoralis</name>
    <name type="common">Threadworm</name>
    <dbReference type="NCBI Taxonomy" id="6248"/>
    <lineage>
        <taxon>Eukaryota</taxon>
        <taxon>Metazoa</taxon>
        <taxon>Ecdysozoa</taxon>
        <taxon>Nematoda</taxon>
        <taxon>Chromadorea</taxon>
        <taxon>Rhabditida</taxon>
        <taxon>Tylenchina</taxon>
        <taxon>Panagrolaimomorpha</taxon>
        <taxon>Strongyloidoidea</taxon>
        <taxon>Strongyloididae</taxon>
        <taxon>Strongyloides</taxon>
    </lineage>
</organism>
<evidence type="ECO:0000256" key="5">
    <source>
        <dbReference type="ARBA" id="ARBA00023163"/>
    </source>
</evidence>
<comment type="subcellular location">
    <subcellularLocation>
        <location evidence="1 8">Nucleus</location>
    </subcellularLocation>
</comment>
<dbReference type="WBParaSite" id="TCONS_00012227.p1">
    <property type="protein sequence ID" value="TCONS_00012227.p1"/>
    <property type="gene ID" value="XLOC_007732"/>
</dbReference>
<evidence type="ECO:0000256" key="3">
    <source>
        <dbReference type="ARBA" id="ARBA00022763"/>
    </source>
</evidence>
<dbReference type="Pfam" id="PF18307">
    <property type="entry name" value="Tfb2_C"/>
    <property type="match status" value="1"/>
</dbReference>
<evidence type="ECO:0000256" key="8">
    <source>
        <dbReference type="RuleBase" id="RU364024"/>
    </source>
</evidence>
<evidence type="ECO:0000256" key="2">
    <source>
        <dbReference type="ARBA" id="ARBA00007132"/>
    </source>
</evidence>
<name>A0AAF5DGU9_STRER</name>
<dbReference type="InterPro" id="IPR040662">
    <property type="entry name" value="Tfb2_C"/>
</dbReference>
<dbReference type="GO" id="GO:0006289">
    <property type="term" value="P:nucleotide-excision repair"/>
    <property type="evidence" value="ECO:0007669"/>
    <property type="project" value="InterPro"/>
</dbReference>
<feature type="signal peptide" evidence="10">
    <location>
        <begin position="1"/>
        <end position="15"/>
    </location>
</feature>
<dbReference type="Pfam" id="PF03849">
    <property type="entry name" value="Tfb2"/>
    <property type="match status" value="2"/>
</dbReference>
<keyword evidence="3 8" id="KW-0227">DNA damage</keyword>
<dbReference type="GO" id="GO:0005675">
    <property type="term" value="C:transcription factor TFIIH holo complex"/>
    <property type="evidence" value="ECO:0007669"/>
    <property type="project" value="TreeGrafter"/>
</dbReference>
<comment type="function">
    <text evidence="8">Component of the general transcription and DNA repair factor IIH (TFIIH) core complex which is involved in general and transcription-coupled nucleotide excision repair (NER) of damaged DNA.</text>
</comment>
<reference evidence="13" key="1">
    <citation type="submission" date="2024-02" db="UniProtKB">
        <authorList>
            <consortium name="WormBaseParasite"/>
        </authorList>
    </citation>
    <scope>IDENTIFICATION</scope>
</reference>
<dbReference type="PANTHER" id="PTHR13152:SF0">
    <property type="entry name" value="GENERAL TRANSCRIPTION FACTOR IIH SUBUNIT 4"/>
    <property type="match status" value="1"/>
</dbReference>
<dbReference type="InterPro" id="IPR004598">
    <property type="entry name" value="TFIIH_p52/Tfb2"/>
</dbReference>
<keyword evidence="7 8" id="KW-0539">Nucleus</keyword>